<feature type="region of interest" description="Disordered" evidence="1">
    <location>
        <begin position="460"/>
        <end position="510"/>
    </location>
</feature>
<dbReference type="AlphaFoldDB" id="A0A0K6SAP5"/>
<organism evidence="2">
    <name type="scientific">Chromera velia CCMP2878</name>
    <dbReference type="NCBI Taxonomy" id="1169474"/>
    <lineage>
        <taxon>Eukaryota</taxon>
        <taxon>Sar</taxon>
        <taxon>Alveolata</taxon>
        <taxon>Colpodellida</taxon>
        <taxon>Chromeraceae</taxon>
        <taxon>Chromera</taxon>
    </lineage>
</organism>
<name>A0A0K6SAP5_9ALVE</name>
<evidence type="ECO:0000256" key="1">
    <source>
        <dbReference type="SAM" id="MobiDB-lite"/>
    </source>
</evidence>
<dbReference type="PhylomeDB" id="A0A0K6SAP5"/>
<dbReference type="EMBL" id="CDMZ01004934">
    <property type="protein sequence ID" value="CUC10646.1"/>
    <property type="molecule type" value="Genomic_DNA"/>
</dbReference>
<feature type="compositionally biased region" description="Low complexity" evidence="1">
    <location>
        <begin position="460"/>
        <end position="481"/>
    </location>
</feature>
<proteinExistence type="predicted"/>
<dbReference type="VEuPathDB" id="CryptoDB:Cvel_35344"/>
<feature type="compositionally biased region" description="Basic and acidic residues" evidence="1">
    <location>
        <begin position="482"/>
        <end position="497"/>
    </location>
</feature>
<gene>
    <name evidence="2" type="ORF">Cvel_35344.t1.CR1</name>
</gene>
<evidence type="ECO:0000313" key="2">
    <source>
        <dbReference type="EMBL" id="CUC10646.1"/>
    </source>
</evidence>
<feature type="compositionally biased region" description="Basic and acidic residues" evidence="1">
    <location>
        <begin position="129"/>
        <end position="142"/>
    </location>
</feature>
<reference evidence="2" key="1">
    <citation type="submission" date="2014-11" db="EMBL/GenBank/DDBJ databases">
        <title>Molecular phylogeny of cliff fern family Woodsiaceae with morphological implications.</title>
        <authorList>
            <person name="Shao Y.-Z."/>
            <person name="Wei R."/>
            <person name="Zhang X.-C."/>
        </authorList>
    </citation>
    <scope>NUCLEOTIDE SEQUENCE</scope>
</reference>
<feature type="region of interest" description="Disordered" evidence="1">
    <location>
        <begin position="114"/>
        <end position="144"/>
    </location>
</feature>
<sequence>MEAAYGAPKEPGGKPPLAQGRWEREWRRAQRLHPSGQYVFPKRGTGRRLVRLTQSLIAGIRSGDNPSEVLLLMLDLILRRDPRIKKAKKVRETIESRLDLWEQGEKRRETLLQEATKISRRAHSSSRRGGSESRSKREELEKAAGLPEMRKFRNFIQAGEMRRGTRILTGREKGGVLDGEDTFTKRGQTYQVAETLKAKHPPEKTPQAAALEAMPREGLPTLTPLLITEEDIAAVARRLQGSAGPSGFDNTQLCTVVLSLGRESRELREELANLATEMGRRVFEWDQVKALMACRLVALDKCPGVRPIGIGEAIRRLLGKAVMKETREELQEACGADQLYSGLMGGLEGGIHAVRELWETLTQEAGDNPEKVFGTLLIDAENAFNAANRTAGLWNARILWPRASTFLFNCYRGDAELFLRGTHGTTTISSREGWMQGDPMSMAGYAITILPLVRALRGSASGQTESETQSEASGSSQAAGEKQIRMRESRQADRETQSESSENSQPDRES</sequence>
<evidence type="ECO:0008006" key="3">
    <source>
        <dbReference type="Google" id="ProtNLM"/>
    </source>
</evidence>
<accession>A0A0K6SAP5</accession>
<protein>
    <recommendedName>
        <fullName evidence="3">Reverse transcriptase domain-containing protein</fullName>
    </recommendedName>
</protein>